<proteinExistence type="predicted"/>
<dbReference type="EMBL" id="BMAW01072455">
    <property type="protein sequence ID" value="GFT83109.1"/>
    <property type="molecule type" value="Genomic_DNA"/>
</dbReference>
<evidence type="ECO:0000313" key="1">
    <source>
        <dbReference type="EMBL" id="GFT83109.1"/>
    </source>
</evidence>
<reference evidence="1" key="1">
    <citation type="submission" date="2020-08" db="EMBL/GenBank/DDBJ databases">
        <title>Multicomponent nature underlies the extraordinary mechanical properties of spider dragline silk.</title>
        <authorList>
            <person name="Kono N."/>
            <person name="Nakamura H."/>
            <person name="Mori M."/>
            <person name="Yoshida Y."/>
            <person name="Ohtoshi R."/>
            <person name="Malay A.D."/>
            <person name="Moran D.A.P."/>
            <person name="Tomita M."/>
            <person name="Numata K."/>
            <person name="Arakawa K."/>
        </authorList>
    </citation>
    <scope>NUCLEOTIDE SEQUENCE</scope>
</reference>
<sequence length="107" mass="12415">MRFSVLGRCLIKKNALFYSASVYYKRGFLRQKFVAWVEKGKFIKGVRWRRVVEKVPIDFIAHTIATYKRFTVAKMLGMFEDARYAYDSCRSDDNPDLISSGISTIVA</sequence>
<keyword evidence="2" id="KW-1185">Reference proteome</keyword>
<name>A0A8X6U7R2_NEPPI</name>
<comment type="caution">
    <text evidence="1">The sequence shown here is derived from an EMBL/GenBank/DDBJ whole genome shotgun (WGS) entry which is preliminary data.</text>
</comment>
<evidence type="ECO:0000313" key="2">
    <source>
        <dbReference type="Proteomes" id="UP000887013"/>
    </source>
</evidence>
<organism evidence="1 2">
    <name type="scientific">Nephila pilipes</name>
    <name type="common">Giant wood spider</name>
    <name type="synonym">Nephila maculata</name>
    <dbReference type="NCBI Taxonomy" id="299642"/>
    <lineage>
        <taxon>Eukaryota</taxon>
        <taxon>Metazoa</taxon>
        <taxon>Ecdysozoa</taxon>
        <taxon>Arthropoda</taxon>
        <taxon>Chelicerata</taxon>
        <taxon>Arachnida</taxon>
        <taxon>Araneae</taxon>
        <taxon>Araneomorphae</taxon>
        <taxon>Entelegynae</taxon>
        <taxon>Araneoidea</taxon>
        <taxon>Nephilidae</taxon>
        <taxon>Nephila</taxon>
    </lineage>
</organism>
<dbReference type="AlphaFoldDB" id="A0A8X6U7R2"/>
<gene>
    <name evidence="1" type="ORF">NPIL_446121</name>
</gene>
<protein>
    <submittedName>
        <fullName evidence="1">Uncharacterized protein</fullName>
    </submittedName>
</protein>
<accession>A0A8X6U7R2</accession>
<dbReference type="Proteomes" id="UP000887013">
    <property type="component" value="Unassembled WGS sequence"/>
</dbReference>